<evidence type="ECO:0000256" key="1">
    <source>
        <dbReference type="ARBA" id="ARBA00005254"/>
    </source>
</evidence>
<dbReference type="GO" id="GO:0006635">
    <property type="term" value="P:fatty acid beta-oxidation"/>
    <property type="evidence" value="ECO:0007669"/>
    <property type="project" value="TreeGrafter"/>
</dbReference>
<dbReference type="Gene3D" id="1.10.12.10">
    <property type="entry name" value="Lyase 2-enoyl-coa Hydratase, Chain A, domain 2"/>
    <property type="match status" value="1"/>
</dbReference>
<evidence type="ECO:0000313" key="5">
    <source>
        <dbReference type="Proteomes" id="UP000188320"/>
    </source>
</evidence>
<dbReference type="Proteomes" id="UP000188320">
    <property type="component" value="Unassembled WGS sequence"/>
</dbReference>
<dbReference type="Pfam" id="PF00378">
    <property type="entry name" value="ECH_1"/>
    <property type="match status" value="1"/>
</dbReference>
<dbReference type="OrthoDB" id="410701at2759"/>
<dbReference type="Gene3D" id="3.90.226.10">
    <property type="entry name" value="2-enoyl-CoA Hydratase, Chain A, domain 1"/>
    <property type="match status" value="1"/>
</dbReference>
<sequence>MTQQEVWDFLYTLKQTFSELEELQIPTIAALDGAAFGGGLEMALSCDMRVAGKKGILGLTETSLAIIPGAGGTQRLTKLIGASKAKELIYTSARINPELSYQYGVISDYVGNNEKRQIADTKGVSNSGYELALEWARRIAMQGPVAVKMAKKAIDMGAHTDLKTGLGIEHQCYTTVLGTEDRNEGLLAFKEKRKPIYKGK</sequence>
<protein>
    <submittedName>
        <fullName evidence="4">Methylglutaconyl-CoA hydratase, mitochondrial</fullName>
    </submittedName>
</protein>
<dbReference type="SUPFAM" id="SSF52096">
    <property type="entry name" value="ClpP/crotonase"/>
    <property type="match status" value="1"/>
</dbReference>
<evidence type="ECO:0000256" key="2">
    <source>
        <dbReference type="ARBA" id="ARBA00023239"/>
    </source>
</evidence>
<dbReference type="PANTHER" id="PTHR11941:SF171">
    <property type="entry name" value="SD19268P"/>
    <property type="match status" value="1"/>
</dbReference>
<keyword evidence="2" id="KW-0456">Lyase</keyword>
<dbReference type="InterPro" id="IPR014748">
    <property type="entry name" value="Enoyl-CoA_hydra_C"/>
</dbReference>
<accession>A0A1R1PF46</accession>
<dbReference type="EMBL" id="LSSK01001512">
    <property type="protein sequence ID" value="OMH79549.1"/>
    <property type="molecule type" value="Genomic_DNA"/>
</dbReference>
<dbReference type="AlphaFoldDB" id="A0A1R1PF46"/>
<dbReference type="GO" id="GO:0005739">
    <property type="term" value="C:mitochondrion"/>
    <property type="evidence" value="ECO:0007669"/>
    <property type="project" value="TreeGrafter"/>
</dbReference>
<dbReference type="InterPro" id="IPR001753">
    <property type="entry name" value="Enoyl-CoA_hydra/iso"/>
</dbReference>
<comment type="similarity">
    <text evidence="1 3">Belongs to the enoyl-CoA hydratase/isomerase family.</text>
</comment>
<keyword evidence="5" id="KW-1185">Reference proteome</keyword>
<organism evidence="4 5">
    <name type="scientific">Zancudomyces culisetae</name>
    <name type="common">Gut fungus</name>
    <name type="synonym">Smittium culisetae</name>
    <dbReference type="NCBI Taxonomy" id="1213189"/>
    <lineage>
        <taxon>Eukaryota</taxon>
        <taxon>Fungi</taxon>
        <taxon>Fungi incertae sedis</taxon>
        <taxon>Zoopagomycota</taxon>
        <taxon>Kickxellomycotina</taxon>
        <taxon>Harpellomycetes</taxon>
        <taxon>Harpellales</taxon>
        <taxon>Legeriomycetaceae</taxon>
        <taxon>Zancudomyces</taxon>
    </lineage>
</organism>
<dbReference type="FunFam" id="1.10.12.10:FF:000001">
    <property type="entry name" value="Probable enoyl-CoA hydratase, mitochondrial"/>
    <property type="match status" value="1"/>
</dbReference>
<dbReference type="InterPro" id="IPR018376">
    <property type="entry name" value="Enoyl-CoA_hyd/isom_CS"/>
</dbReference>
<dbReference type="InterPro" id="IPR029045">
    <property type="entry name" value="ClpP/crotonase-like_dom_sf"/>
</dbReference>
<evidence type="ECO:0000313" key="4">
    <source>
        <dbReference type="EMBL" id="OMH79549.1"/>
    </source>
</evidence>
<name>A0A1R1PF46_ZANCU</name>
<dbReference type="CDD" id="cd06558">
    <property type="entry name" value="crotonase-like"/>
    <property type="match status" value="1"/>
</dbReference>
<proteinExistence type="inferred from homology"/>
<dbReference type="PROSITE" id="PS00166">
    <property type="entry name" value="ENOYL_COA_HYDRATASE"/>
    <property type="match status" value="1"/>
</dbReference>
<dbReference type="PANTHER" id="PTHR11941">
    <property type="entry name" value="ENOYL-COA HYDRATASE-RELATED"/>
    <property type="match status" value="1"/>
</dbReference>
<comment type="caution">
    <text evidence="4">The sequence shown here is derived from an EMBL/GenBank/DDBJ whole genome shotgun (WGS) entry which is preliminary data.</text>
</comment>
<evidence type="ECO:0000256" key="3">
    <source>
        <dbReference type="RuleBase" id="RU003707"/>
    </source>
</evidence>
<dbReference type="GO" id="GO:0016836">
    <property type="term" value="F:hydro-lyase activity"/>
    <property type="evidence" value="ECO:0007669"/>
    <property type="project" value="UniProtKB-ARBA"/>
</dbReference>
<reference evidence="5" key="1">
    <citation type="submission" date="2017-01" db="EMBL/GenBank/DDBJ databases">
        <authorList>
            <person name="Wang Y."/>
            <person name="White M."/>
            <person name="Kvist S."/>
            <person name="Moncalvo J.-M."/>
        </authorList>
    </citation>
    <scope>NUCLEOTIDE SEQUENCE [LARGE SCALE GENOMIC DNA]</scope>
    <source>
        <strain evidence="5">COL-18-3</strain>
    </source>
</reference>
<gene>
    <name evidence="4" type="ORF">AX774_g7035</name>
</gene>